<feature type="domain" description="FHA" evidence="2">
    <location>
        <begin position="55"/>
        <end position="104"/>
    </location>
</feature>
<dbReference type="EMBL" id="BARS01049479">
    <property type="protein sequence ID" value="GAG33431.1"/>
    <property type="molecule type" value="Genomic_DNA"/>
</dbReference>
<dbReference type="InterPro" id="IPR050923">
    <property type="entry name" value="Cell_Proc_Reg/RNA_Proc"/>
</dbReference>
<evidence type="ECO:0000256" key="1">
    <source>
        <dbReference type="SAM" id="MobiDB-lite"/>
    </source>
</evidence>
<sequence length="170" mass="19151">MPEELVSELATADMAEELVTEDISVSLFKPIATLGVIQSVELSPGETFELFARSTSIGRHRDDEIHIPDRPVSRGHANLIFEEGGFRIFDNDSKFGTKVNGIPVPSEGVRLRDKDRIQLGTRTVLEFTQLEAETRPTGEETREMEGEEETRDMGEEIESPEETRDMEELE</sequence>
<evidence type="ECO:0000259" key="2">
    <source>
        <dbReference type="PROSITE" id="PS50006"/>
    </source>
</evidence>
<dbReference type="PROSITE" id="PS50006">
    <property type="entry name" value="FHA_DOMAIN"/>
    <property type="match status" value="1"/>
</dbReference>
<dbReference type="PANTHER" id="PTHR23308">
    <property type="entry name" value="NUCLEAR INHIBITOR OF PROTEIN PHOSPHATASE-1"/>
    <property type="match status" value="1"/>
</dbReference>
<name>X0Y9A2_9ZZZZ</name>
<feature type="compositionally biased region" description="Acidic residues" evidence="1">
    <location>
        <begin position="145"/>
        <end position="170"/>
    </location>
</feature>
<dbReference type="Pfam" id="PF00498">
    <property type="entry name" value="FHA"/>
    <property type="match status" value="1"/>
</dbReference>
<gene>
    <name evidence="3" type="ORF">S01H1_74009</name>
</gene>
<dbReference type="SUPFAM" id="SSF49879">
    <property type="entry name" value="SMAD/FHA domain"/>
    <property type="match status" value="1"/>
</dbReference>
<evidence type="ECO:0000313" key="3">
    <source>
        <dbReference type="EMBL" id="GAG33431.1"/>
    </source>
</evidence>
<accession>X0Y9A2</accession>
<dbReference type="AlphaFoldDB" id="X0Y9A2"/>
<dbReference type="InterPro" id="IPR000253">
    <property type="entry name" value="FHA_dom"/>
</dbReference>
<proteinExistence type="predicted"/>
<dbReference type="Gene3D" id="2.60.200.20">
    <property type="match status" value="1"/>
</dbReference>
<reference evidence="3" key="1">
    <citation type="journal article" date="2014" name="Front. Microbiol.">
        <title>High frequency of phylogenetically diverse reductive dehalogenase-homologous genes in deep subseafloor sedimentary metagenomes.</title>
        <authorList>
            <person name="Kawai M."/>
            <person name="Futagami T."/>
            <person name="Toyoda A."/>
            <person name="Takaki Y."/>
            <person name="Nishi S."/>
            <person name="Hori S."/>
            <person name="Arai W."/>
            <person name="Tsubouchi T."/>
            <person name="Morono Y."/>
            <person name="Uchiyama I."/>
            <person name="Ito T."/>
            <person name="Fujiyama A."/>
            <person name="Inagaki F."/>
            <person name="Takami H."/>
        </authorList>
    </citation>
    <scope>NUCLEOTIDE SEQUENCE</scope>
    <source>
        <strain evidence="3">Expedition CK06-06</strain>
    </source>
</reference>
<dbReference type="CDD" id="cd00060">
    <property type="entry name" value="FHA"/>
    <property type="match status" value="1"/>
</dbReference>
<dbReference type="InterPro" id="IPR008984">
    <property type="entry name" value="SMAD_FHA_dom_sf"/>
</dbReference>
<feature type="region of interest" description="Disordered" evidence="1">
    <location>
        <begin position="130"/>
        <end position="170"/>
    </location>
</feature>
<protein>
    <recommendedName>
        <fullName evidence="2">FHA domain-containing protein</fullName>
    </recommendedName>
</protein>
<comment type="caution">
    <text evidence="3">The sequence shown here is derived from an EMBL/GenBank/DDBJ whole genome shotgun (WGS) entry which is preliminary data.</text>
</comment>
<organism evidence="3">
    <name type="scientific">marine sediment metagenome</name>
    <dbReference type="NCBI Taxonomy" id="412755"/>
    <lineage>
        <taxon>unclassified sequences</taxon>
        <taxon>metagenomes</taxon>
        <taxon>ecological metagenomes</taxon>
    </lineage>
</organism>
<feature type="compositionally biased region" description="Basic and acidic residues" evidence="1">
    <location>
        <begin position="132"/>
        <end position="144"/>
    </location>
</feature>
<dbReference type="SMART" id="SM00240">
    <property type="entry name" value="FHA"/>
    <property type="match status" value="1"/>
</dbReference>